<dbReference type="SUPFAM" id="SSF55856">
    <property type="entry name" value="Cytochrome b5-like heme/steroid binding domain"/>
    <property type="match status" value="1"/>
</dbReference>
<keyword evidence="6 8" id="KW-0472">Membrane</keyword>
<evidence type="ECO:0000256" key="7">
    <source>
        <dbReference type="ARBA" id="ARBA00038168"/>
    </source>
</evidence>
<evidence type="ECO:0000313" key="11">
    <source>
        <dbReference type="Proteomes" id="UP000822688"/>
    </source>
</evidence>
<protein>
    <recommendedName>
        <fullName evidence="9">Cytochrome b5 heme-binding domain-containing protein</fullName>
    </recommendedName>
</protein>
<dbReference type="FunFam" id="3.10.120.10:FF:000002">
    <property type="entry name" value="Cytochrome b5 type B"/>
    <property type="match status" value="1"/>
</dbReference>
<dbReference type="InterPro" id="IPR036400">
    <property type="entry name" value="Cyt_B5-like_heme/steroid_sf"/>
</dbReference>
<accession>A0A8T0G9T8</accession>
<gene>
    <name evidence="10" type="ORF">KC19_11G027300</name>
</gene>
<dbReference type="PANTHER" id="PTHR19359">
    <property type="entry name" value="CYTOCHROME B5"/>
    <property type="match status" value="1"/>
</dbReference>
<sequence length="145" mass="15772">MASDGEEKKVFGLQEVGEHIKLDDCWMVIHGKVYDVSKFMDDHPGGDDVLMQVAGKDATEEFDDVGHSKSAIEQLKDFYVGECPEVLEKKISSVAATNSKLAASDGPTLTNSVGIFSKVLQFLVPLVLLGVAVALRKYGKKDLKN</sequence>
<proteinExistence type="inferred from homology"/>
<dbReference type="SMART" id="SM01117">
    <property type="entry name" value="Cyt-b5"/>
    <property type="match status" value="1"/>
</dbReference>
<dbReference type="Pfam" id="PF00173">
    <property type="entry name" value="Cyt-b5"/>
    <property type="match status" value="1"/>
</dbReference>
<keyword evidence="11" id="KW-1185">Reference proteome</keyword>
<dbReference type="InterPro" id="IPR001199">
    <property type="entry name" value="Cyt_B5-like_heme/steroid-bd"/>
</dbReference>
<evidence type="ECO:0000313" key="10">
    <source>
        <dbReference type="EMBL" id="KAG0556116.1"/>
    </source>
</evidence>
<dbReference type="OrthoDB" id="260519at2759"/>
<dbReference type="InterPro" id="IPR050668">
    <property type="entry name" value="Cytochrome_b5"/>
</dbReference>
<dbReference type="InterPro" id="IPR018506">
    <property type="entry name" value="Cyt_B5_heme-BS"/>
</dbReference>
<dbReference type="Gene3D" id="3.10.120.10">
    <property type="entry name" value="Cytochrome b5-like heme/steroid binding domain"/>
    <property type="match status" value="1"/>
</dbReference>
<dbReference type="PRINTS" id="PR00363">
    <property type="entry name" value="CYTOCHROMEB5"/>
</dbReference>
<evidence type="ECO:0000256" key="6">
    <source>
        <dbReference type="ARBA" id="ARBA00023136"/>
    </source>
</evidence>
<name>A0A8T0G9T8_CERPU</name>
<reference evidence="10 11" key="1">
    <citation type="submission" date="2020-06" db="EMBL/GenBank/DDBJ databases">
        <title>WGS assembly of Ceratodon purpureus strain R40.</title>
        <authorList>
            <person name="Carey S.B."/>
            <person name="Jenkins J."/>
            <person name="Shu S."/>
            <person name="Lovell J.T."/>
            <person name="Sreedasyam A."/>
            <person name="Maumus F."/>
            <person name="Tiley G.P."/>
            <person name="Fernandez-Pozo N."/>
            <person name="Barry K."/>
            <person name="Chen C."/>
            <person name="Wang M."/>
            <person name="Lipzen A."/>
            <person name="Daum C."/>
            <person name="Saski C.A."/>
            <person name="Payton A.C."/>
            <person name="Mcbreen J.C."/>
            <person name="Conrad R.E."/>
            <person name="Kollar L.M."/>
            <person name="Olsson S."/>
            <person name="Huttunen S."/>
            <person name="Landis J.B."/>
            <person name="Wickett N.J."/>
            <person name="Johnson M.G."/>
            <person name="Rensing S.A."/>
            <person name="Grimwood J."/>
            <person name="Schmutz J."/>
            <person name="Mcdaniel S.F."/>
        </authorList>
    </citation>
    <scope>NUCLEOTIDE SEQUENCE [LARGE SCALE GENOMIC DNA]</scope>
    <source>
        <strain evidence="10 11">R40</strain>
    </source>
</reference>
<keyword evidence="2 8" id="KW-0349">Heme</keyword>
<dbReference type="Proteomes" id="UP000822688">
    <property type="component" value="Chromosome 11"/>
</dbReference>
<dbReference type="GO" id="GO:0016020">
    <property type="term" value="C:membrane"/>
    <property type="evidence" value="ECO:0007669"/>
    <property type="project" value="UniProtKB-SubCell"/>
</dbReference>
<organism evidence="10 11">
    <name type="scientific">Ceratodon purpureus</name>
    <name type="common">Fire moss</name>
    <name type="synonym">Dicranum purpureum</name>
    <dbReference type="NCBI Taxonomy" id="3225"/>
    <lineage>
        <taxon>Eukaryota</taxon>
        <taxon>Viridiplantae</taxon>
        <taxon>Streptophyta</taxon>
        <taxon>Embryophyta</taxon>
        <taxon>Bryophyta</taxon>
        <taxon>Bryophytina</taxon>
        <taxon>Bryopsida</taxon>
        <taxon>Dicranidae</taxon>
        <taxon>Pseudoditrichales</taxon>
        <taxon>Ditrichaceae</taxon>
        <taxon>Ceratodon</taxon>
    </lineage>
</organism>
<comment type="subcellular location">
    <subcellularLocation>
        <location evidence="1">Membrane</location>
    </subcellularLocation>
</comment>
<dbReference type="AlphaFoldDB" id="A0A8T0G9T8"/>
<feature type="domain" description="Cytochrome b5 heme-binding" evidence="9">
    <location>
        <begin position="8"/>
        <end position="84"/>
    </location>
</feature>
<dbReference type="PANTHER" id="PTHR19359:SF141">
    <property type="entry name" value="CYTOCHROME B5 HEME-BINDING DOMAIN-CONTAINING PROTEIN"/>
    <property type="match status" value="1"/>
</dbReference>
<evidence type="ECO:0000256" key="8">
    <source>
        <dbReference type="RuleBase" id="RU362121"/>
    </source>
</evidence>
<keyword evidence="4 8" id="KW-0479">Metal-binding</keyword>
<evidence type="ECO:0000256" key="2">
    <source>
        <dbReference type="ARBA" id="ARBA00022617"/>
    </source>
</evidence>
<dbReference type="EMBL" id="CM026432">
    <property type="protein sequence ID" value="KAG0556116.1"/>
    <property type="molecule type" value="Genomic_DNA"/>
</dbReference>
<evidence type="ECO:0000259" key="9">
    <source>
        <dbReference type="PROSITE" id="PS50255"/>
    </source>
</evidence>
<keyword evidence="3 8" id="KW-0812">Transmembrane</keyword>
<dbReference type="GO" id="GO:0046872">
    <property type="term" value="F:metal ion binding"/>
    <property type="evidence" value="ECO:0007669"/>
    <property type="project" value="UniProtKB-UniRule"/>
</dbReference>
<feature type="transmembrane region" description="Helical" evidence="8">
    <location>
        <begin position="115"/>
        <end position="135"/>
    </location>
</feature>
<evidence type="ECO:0000256" key="1">
    <source>
        <dbReference type="ARBA" id="ARBA00004370"/>
    </source>
</evidence>
<comment type="caution">
    <text evidence="10">The sequence shown here is derived from an EMBL/GenBank/DDBJ whole genome shotgun (WGS) entry which is preliminary data.</text>
</comment>
<dbReference type="GO" id="GO:0020037">
    <property type="term" value="F:heme binding"/>
    <property type="evidence" value="ECO:0007669"/>
    <property type="project" value="UniProtKB-UniRule"/>
</dbReference>
<evidence type="ECO:0000256" key="3">
    <source>
        <dbReference type="ARBA" id="ARBA00022692"/>
    </source>
</evidence>
<evidence type="ECO:0000256" key="5">
    <source>
        <dbReference type="ARBA" id="ARBA00023004"/>
    </source>
</evidence>
<keyword evidence="5 8" id="KW-0408">Iron</keyword>
<evidence type="ECO:0000256" key="4">
    <source>
        <dbReference type="ARBA" id="ARBA00022723"/>
    </source>
</evidence>
<keyword evidence="8" id="KW-1133">Transmembrane helix</keyword>
<dbReference type="PROSITE" id="PS50255">
    <property type="entry name" value="CYTOCHROME_B5_2"/>
    <property type="match status" value="1"/>
</dbReference>
<comment type="similarity">
    <text evidence="7 8">Belongs to the cytochrome b5 family.</text>
</comment>
<dbReference type="PROSITE" id="PS00191">
    <property type="entry name" value="CYTOCHROME_B5_1"/>
    <property type="match status" value="1"/>
</dbReference>